<dbReference type="GO" id="GO:0006457">
    <property type="term" value="P:protein folding"/>
    <property type="evidence" value="ECO:0007669"/>
    <property type="project" value="InterPro"/>
</dbReference>
<evidence type="ECO:0000256" key="9">
    <source>
        <dbReference type="ARBA" id="ARBA00083804"/>
    </source>
</evidence>
<organism evidence="12 13">
    <name type="scientific">Linnemannia gamsii</name>
    <dbReference type="NCBI Taxonomy" id="64522"/>
    <lineage>
        <taxon>Eukaryota</taxon>
        <taxon>Fungi</taxon>
        <taxon>Fungi incertae sedis</taxon>
        <taxon>Mucoromycota</taxon>
        <taxon>Mortierellomycotina</taxon>
        <taxon>Mortierellomycetes</taxon>
        <taxon>Mortierellales</taxon>
        <taxon>Mortierellaceae</taxon>
        <taxon>Linnemannia</taxon>
    </lineage>
</organism>
<dbReference type="InterPro" id="IPR044666">
    <property type="entry name" value="Cyclophilin_A-like"/>
</dbReference>
<evidence type="ECO:0000256" key="1">
    <source>
        <dbReference type="ARBA" id="ARBA00000971"/>
    </source>
</evidence>
<feature type="compositionally biased region" description="Basic and acidic residues" evidence="10">
    <location>
        <begin position="416"/>
        <end position="433"/>
    </location>
</feature>
<dbReference type="InterPro" id="IPR002130">
    <property type="entry name" value="Cyclophilin-type_PPIase_dom"/>
</dbReference>
<evidence type="ECO:0000256" key="7">
    <source>
        <dbReference type="ARBA" id="ARBA00071024"/>
    </source>
</evidence>
<feature type="compositionally biased region" description="Polar residues" evidence="10">
    <location>
        <begin position="333"/>
        <end position="355"/>
    </location>
</feature>
<sequence>MSNIYLLEPHTNGKVILHTTYGDISIELWPKEAPKACRNFVQLCMEGYYNDTIFHRIVANFIVQGGDPEGTGLGGESIYEGGRPFVDEFHSRLRFVRRGLVAMANSGVPNDNRSQFFITLDATMELQNKHTIFGKIAGDTIFNVLKIGGLEVDADERPLYPPKVNSCTIVVNPFDDIIPRMSRQEQEALRLKELEAQRKPEKQKKLKKNVALLSFADDAPDMTMDEVSNSNNQEDSKRKKKMLSSHDLLEDDPTLSRDTDHKLVSEIRDSSSSSSKRKASNEDNGEEGQDGIQVDDTNESLNAYDQRMRDQVREKLKRAKLAKESSSSTASANVDSMTKSSSLAPSTPSKLSTAPETLLPVPTVAEPVLSAGDRVRQEILKLEGDIRKMHSRDSDREAAEAARKKGKGSKVSLLQLEREQYKTRAESKGGDSRKKSRAALNAEKERELLDKLSAFETKVFAMAREPEPNPAPKKNDAPPCEIHGIPSCESCQDNTVSKKMKQSELAHSDDEPVAEDSDDDIGWMQHKLVFEKDLKGKDVSLASKRDDANEYIVIDPLNKAASTTAALVVEKQRNLEKFKRTHQQQDNGKDRKPYGGSSSGGGSYGRSSRDSSSSYQRRDDHQSRYGYNRDSRESRDSRDSRDQGHRDHRDSRDIRDSRDRRDHRDSRDSRESRDRRDRR</sequence>
<feature type="compositionally biased region" description="Basic and acidic residues" evidence="10">
    <location>
        <begin position="616"/>
        <end position="679"/>
    </location>
</feature>
<dbReference type="AlphaFoldDB" id="A0A9P6URG5"/>
<dbReference type="PANTHER" id="PTHR45625">
    <property type="entry name" value="PEPTIDYL-PROLYL CIS-TRANS ISOMERASE-RELATED"/>
    <property type="match status" value="1"/>
</dbReference>
<protein>
    <recommendedName>
        <fullName evidence="7">Peptidyl-prolyl isomerase CWC27</fullName>
    </recommendedName>
    <alternativeName>
        <fullName evidence="6">Peptidyl-prolyl isomerase cwc27</fullName>
    </alternativeName>
    <alternativeName>
        <fullName evidence="8 9">Rotamase CWC27</fullName>
    </alternativeName>
</protein>
<dbReference type="Proteomes" id="UP000823405">
    <property type="component" value="Unassembled WGS sequence"/>
</dbReference>
<dbReference type="PANTHER" id="PTHR45625:SF6">
    <property type="entry name" value="SPLICEOSOME-ASSOCIATED PROTEIN CWC27 HOMOLOG"/>
    <property type="match status" value="1"/>
</dbReference>
<accession>A0A9P6URG5</accession>
<dbReference type="GO" id="GO:0071013">
    <property type="term" value="C:catalytic step 2 spliceosome"/>
    <property type="evidence" value="ECO:0007669"/>
    <property type="project" value="TreeGrafter"/>
</dbReference>
<evidence type="ECO:0000256" key="4">
    <source>
        <dbReference type="ARBA" id="ARBA00038509"/>
    </source>
</evidence>
<name>A0A9P6URG5_9FUNG</name>
<keyword evidence="12" id="KW-0413">Isomerase</keyword>
<dbReference type="CDD" id="cd01925">
    <property type="entry name" value="cyclophilin_CeCYP16-like"/>
    <property type="match status" value="1"/>
</dbReference>
<keyword evidence="3" id="KW-0539">Nucleus</keyword>
<evidence type="ECO:0000313" key="12">
    <source>
        <dbReference type="EMBL" id="KAG0316376.1"/>
    </source>
</evidence>
<dbReference type="SUPFAM" id="SSF50891">
    <property type="entry name" value="Cyclophilin-like"/>
    <property type="match status" value="1"/>
</dbReference>
<feature type="compositionally biased region" description="Basic and acidic residues" evidence="10">
    <location>
        <begin position="373"/>
        <end position="403"/>
    </location>
</feature>
<evidence type="ECO:0000259" key="11">
    <source>
        <dbReference type="PROSITE" id="PS50072"/>
    </source>
</evidence>
<evidence type="ECO:0000256" key="8">
    <source>
        <dbReference type="ARBA" id="ARBA00082698"/>
    </source>
</evidence>
<gene>
    <name evidence="12" type="primary">CWC27</name>
    <name evidence="12" type="ORF">BGZ97_006978</name>
</gene>
<comment type="similarity">
    <text evidence="4">Belongs to the cyclophilin-type PPIase family. CWC27 subfamily.</text>
</comment>
<feature type="region of interest" description="Disordered" evidence="10">
    <location>
        <begin position="462"/>
        <end position="519"/>
    </location>
</feature>
<feature type="compositionally biased region" description="Basic and acidic residues" evidence="10">
    <location>
        <begin position="254"/>
        <end position="269"/>
    </location>
</feature>
<evidence type="ECO:0000256" key="5">
    <source>
        <dbReference type="ARBA" id="ARBA00055615"/>
    </source>
</evidence>
<feature type="region of interest" description="Disordered" evidence="10">
    <location>
        <begin position="221"/>
        <end position="447"/>
    </location>
</feature>
<dbReference type="InterPro" id="IPR020892">
    <property type="entry name" value="Cyclophilin-type_PPIase_CS"/>
</dbReference>
<comment type="caution">
    <text evidence="12">The sequence shown here is derived from an EMBL/GenBank/DDBJ whole genome shotgun (WGS) entry which is preliminary data.</text>
</comment>
<feature type="domain" description="PPIase cyclophilin-type" evidence="11">
    <location>
        <begin position="18"/>
        <end position="169"/>
    </location>
</feature>
<comment type="function">
    <text evidence="5">PPIases accelerate the folding of proteins. It catalyzes the cis-trans isomerization of proline imidic peptide bonds in oligopeptides. Involved in pre-mRNA splicing.</text>
</comment>
<evidence type="ECO:0000256" key="3">
    <source>
        <dbReference type="ARBA" id="ARBA00023242"/>
    </source>
</evidence>
<feature type="compositionally biased region" description="Basic and acidic residues" evidence="10">
    <location>
        <begin position="501"/>
        <end position="510"/>
    </location>
</feature>
<comment type="subcellular location">
    <subcellularLocation>
        <location evidence="2">Nucleus</location>
    </subcellularLocation>
</comment>
<dbReference type="InterPro" id="IPR029000">
    <property type="entry name" value="Cyclophilin-like_dom_sf"/>
</dbReference>
<dbReference type="Gene3D" id="2.40.100.10">
    <property type="entry name" value="Cyclophilin-like"/>
    <property type="match status" value="1"/>
</dbReference>
<evidence type="ECO:0000313" key="13">
    <source>
        <dbReference type="Proteomes" id="UP000823405"/>
    </source>
</evidence>
<dbReference type="Pfam" id="PF00160">
    <property type="entry name" value="Pro_isomerase"/>
    <property type="match status" value="1"/>
</dbReference>
<reference evidence="12" key="1">
    <citation type="journal article" date="2020" name="Fungal Divers.">
        <title>Resolving the Mortierellaceae phylogeny through synthesis of multi-gene phylogenetics and phylogenomics.</title>
        <authorList>
            <person name="Vandepol N."/>
            <person name="Liber J."/>
            <person name="Desiro A."/>
            <person name="Na H."/>
            <person name="Kennedy M."/>
            <person name="Barry K."/>
            <person name="Grigoriev I.V."/>
            <person name="Miller A.N."/>
            <person name="O'Donnell K."/>
            <person name="Stajich J.E."/>
            <person name="Bonito G."/>
        </authorList>
    </citation>
    <scope>NUCLEOTIDE SEQUENCE</scope>
    <source>
        <strain evidence="12">NVP60</strain>
    </source>
</reference>
<dbReference type="FunFam" id="2.40.100.10:FF:000007">
    <property type="entry name" value="Peptidyl-prolyl cis-trans isomerase CWC27 homolog"/>
    <property type="match status" value="1"/>
</dbReference>
<dbReference type="OrthoDB" id="442970at2759"/>
<dbReference type="PROSITE" id="PS00170">
    <property type="entry name" value="CSA_PPIASE_1"/>
    <property type="match status" value="1"/>
</dbReference>
<dbReference type="PROSITE" id="PS50072">
    <property type="entry name" value="CSA_PPIASE_2"/>
    <property type="match status" value="1"/>
</dbReference>
<comment type="catalytic activity">
    <reaction evidence="1">
        <text>[protein]-peptidylproline (omega=180) = [protein]-peptidylproline (omega=0)</text>
        <dbReference type="Rhea" id="RHEA:16237"/>
        <dbReference type="Rhea" id="RHEA-COMP:10747"/>
        <dbReference type="Rhea" id="RHEA-COMP:10748"/>
        <dbReference type="ChEBI" id="CHEBI:83833"/>
        <dbReference type="ChEBI" id="CHEBI:83834"/>
        <dbReference type="EC" id="5.2.1.8"/>
    </reaction>
</comment>
<evidence type="ECO:0000256" key="6">
    <source>
        <dbReference type="ARBA" id="ARBA00067721"/>
    </source>
</evidence>
<evidence type="ECO:0000256" key="10">
    <source>
        <dbReference type="SAM" id="MobiDB-lite"/>
    </source>
</evidence>
<proteinExistence type="inferred from homology"/>
<dbReference type="PRINTS" id="PR00153">
    <property type="entry name" value="CSAPPISMRASE"/>
</dbReference>
<dbReference type="GO" id="GO:0003755">
    <property type="term" value="F:peptidyl-prolyl cis-trans isomerase activity"/>
    <property type="evidence" value="ECO:0007669"/>
    <property type="project" value="UniProtKB-EC"/>
</dbReference>
<evidence type="ECO:0000256" key="2">
    <source>
        <dbReference type="ARBA" id="ARBA00004123"/>
    </source>
</evidence>
<dbReference type="EMBL" id="JAAAIN010000309">
    <property type="protein sequence ID" value="KAG0316376.1"/>
    <property type="molecule type" value="Genomic_DNA"/>
</dbReference>
<keyword evidence="13" id="KW-1185">Reference proteome</keyword>
<feature type="region of interest" description="Disordered" evidence="10">
    <location>
        <begin position="575"/>
        <end position="679"/>
    </location>
</feature>